<reference evidence="2 3" key="1">
    <citation type="journal article" date="2018" name="New Phytol.">
        <title>Phylogenomics of Endogonaceae and evolution of mycorrhizas within Mucoromycota.</title>
        <authorList>
            <person name="Chang Y."/>
            <person name="Desiro A."/>
            <person name="Na H."/>
            <person name="Sandor L."/>
            <person name="Lipzen A."/>
            <person name="Clum A."/>
            <person name="Barry K."/>
            <person name="Grigoriev I.V."/>
            <person name="Martin F.M."/>
            <person name="Stajich J.E."/>
            <person name="Smith M.E."/>
            <person name="Bonito G."/>
            <person name="Spatafora J.W."/>
        </authorList>
    </citation>
    <scope>NUCLEOTIDE SEQUENCE [LARGE SCALE GENOMIC DNA]</scope>
    <source>
        <strain evidence="2 3">AD002</strain>
    </source>
</reference>
<evidence type="ECO:0000256" key="1">
    <source>
        <dbReference type="SAM" id="MobiDB-lite"/>
    </source>
</evidence>
<accession>A0A433QNU3</accession>
<name>A0A433QNU3_9FUNG</name>
<evidence type="ECO:0000313" key="2">
    <source>
        <dbReference type="EMBL" id="RUS31450.1"/>
    </source>
</evidence>
<sequence>MHEHDTMRCHRVVAPSKTLTPMSTRVLQVADLGPDGRGTFAIGLKVHVRVLDDGLVLDDGVQHGEGEPGASIGHREGGAAKPILGLDDLVAAELDSVGDGLDLLPGELVSTLDLREQRENGDATVTANDRDAERVSFGADQARDESRGANNVEGGDTKNPVTNEETM</sequence>
<protein>
    <submittedName>
        <fullName evidence="2">Uncharacterized protein</fullName>
    </submittedName>
</protein>
<dbReference type="AlphaFoldDB" id="A0A433QNU3"/>
<feature type="region of interest" description="Disordered" evidence="1">
    <location>
        <begin position="118"/>
        <end position="167"/>
    </location>
</feature>
<organism evidence="2 3">
    <name type="scientific">Jimgerdemannia flammicorona</name>
    <dbReference type="NCBI Taxonomy" id="994334"/>
    <lineage>
        <taxon>Eukaryota</taxon>
        <taxon>Fungi</taxon>
        <taxon>Fungi incertae sedis</taxon>
        <taxon>Mucoromycota</taxon>
        <taxon>Mucoromycotina</taxon>
        <taxon>Endogonomycetes</taxon>
        <taxon>Endogonales</taxon>
        <taxon>Endogonaceae</taxon>
        <taxon>Jimgerdemannia</taxon>
    </lineage>
</organism>
<proteinExistence type="predicted"/>
<gene>
    <name evidence="2" type="ORF">BC938DRAFT_477776</name>
</gene>
<comment type="caution">
    <text evidence="2">The sequence shown here is derived from an EMBL/GenBank/DDBJ whole genome shotgun (WGS) entry which is preliminary data.</text>
</comment>
<keyword evidence="3" id="KW-1185">Reference proteome</keyword>
<dbReference type="EMBL" id="RBNJ01002933">
    <property type="protein sequence ID" value="RUS31450.1"/>
    <property type="molecule type" value="Genomic_DNA"/>
</dbReference>
<evidence type="ECO:0000313" key="3">
    <source>
        <dbReference type="Proteomes" id="UP000274822"/>
    </source>
</evidence>
<dbReference type="Proteomes" id="UP000274822">
    <property type="component" value="Unassembled WGS sequence"/>
</dbReference>